<reference evidence="2" key="1">
    <citation type="submission" date="2022-11" db="EMBL/GenBank/DDBJ databases">
        <title>Parathalassolutuus dongxingensis gen. nov., sp. nov., a novel member of family Oceanospirillaceae isolated from a coastal shrimp pond in Guangxi, China.</title>
        <authorList>
            <person name="Chen H."/>
        </authorList>
    </citation>
    <scope>NUCLEOTIDE SEQUENCE</scope>
    <source>
        <strain evidence="2">G-43</strain>
    </source>
</reference>
<gene>
    <name evidence="2" type="ORF">OUO13_00370</name>
</gene>
<keyword evidence="3" id="KW-1185">Reference proteome</keyword>
<evidence type="ECO:0000256" key="1">
    <source>
        <dbReference type="SAM" id="SignalP"/>
    </source>
</evidence>
<feature type="signal peptide" evidence="1">
    <location>
        <begin position="1"/>
        <end position="19"/>
    </location>
</feature>
<protein>
    <submittedName>
        <fullName evidence="2">YajG family lipoprotein</fullName>
    </submittedName>
</protein>
<accession>A0A9X3EJF7</accession>
<keyword evidence="2" id="KW-0449">Lipoprotein</keyword>
<sequence>MHKRITSLLVAGMLASSLGGCVLSSQVIELSPQSNITRTQPQTQRAAMIRVEDQRKVKATMVGTRGGTDPQSSPIVASEPLTSTLTTRLQNTMALMGLGGTSAYEPIKVQMDITAFNYSCNDGVLVNECSMEMGLRITVLDGGKSFYKPFLVKETRSVATAPAASYNEEWINTMLDDLWKRIFTDSAVRQSLGVM</sequence>
<name>A0A9X3EJF7_9GAMM</name>
<keyword evidence="1" id="KW-0732">Signal</keyword>
<comment type="caution">
    <text evidence="2">The sequence shown here is derived from an EMBL/GenBank/DDBJ whole genome shotgun (WGS) entry which is preliminary data.</text>
</comment>
<dbReference type="RefSeq" id="WP_283171861.1">
    <property type="nucleotide sequence ID" value="NZ_JAPNOA010000003.1"/>
</dbReference>
<dbReference type="Proteomes" id="UP001150830">
    <property type="component" value="Unassembled WGS sequence"/>
</dbReference>
<dbReference type="InterPro" id="IPR005619">
    <property type="entry name" value="Uncharacterised_YajG"/>
</dbReference>
<dbReference type="EMBL" id="JAPNOA010000003">
    <property type="protein sequence ID" value="MCY0963643.1"/>
    <property type="molecule type" value="Genomic_DNA"/>
</dbReference>
<proteinExistence type="predicted"/>
<dbReference type="AlphaFoldDB" id="A0A9X3EJF7"/>
<dbReference type="Pfam" id="PF03923">
    <property type="entry name" value="Lipoprotein_16"/>
    <property type="match status" value="1"/>
</dbReference>
<dbReference type="PROSITE" id="PS51257">
    <property type="entry name" value="PROKAR_LIPOPROTEIN"/>
    <property type="match status" value="1"/>
</dbReference>
<organism evidence="2 3">
    <name type="scientific">Parathalassolituus penaei</name>
    <dbReference type="NCBI Taxonomy" id="2997323"/>
    <lineage>
        <taxon>Bacteria</taxon>
        <taxon>Pseudomonadati</taxon>
        <taxon>Pseudomonadota</taxon>
        <taxon>Gammaproteobacteria</taxon>
        <taxon>Oceanospirillales</taxon>
        <taxon>Oceanospirillaceae</taxon>
        <taxon>Parathalassolituus</taxon>
    </lineage>
</organism>
<evidence type="ECO:0000313" key="3">
    <source>
        <dbReference type="Proteomes" id="UP001150830"/>
    </source>
</evidence>
<feature type="chain" id="PRO_5040915357" evidence="1">
    <location>
        <begin position="20"/>
        <end position="195"/>
    </location>
</feature>
<evidence type="ECO:0000313" key="2">
    <source>
        <dbReference type="EMBL" id="MCY0963643.1"/>
    </source>
</evidence>